<evidence type="ECO:0000313" key="2">
    <source>
        <dbReference type="EMBL" id="NOL59299.1"/>
    </source>
</evidence>
<evidence type="ECO:0000313" key="1">
    <source>
        <dbReference type="EMBL" id="ARD84988.1"/>
    </source>
</evidence>
<dbReference type="STRING" id="74969.FAD_1112"/>
<dbReference type="EMBL" id="JABGBP010000011">
    <property type="protein sequence ID" value="NOL59299.1"/>
    <property type="molecule type" value="Genomic_DNA"/>
</dbReference>
<keyword evidence="3" id="KW-1185">Reference proteome</keyword>
<gene>
    <name evidence="1" type="ORF">FAD_1112</name>
    <name evidence="2" type="ORF">HLB00_00400</name>
</gene>
<dbReference type="EMBL" id="CP015363">
    <property type="protein sequence ID" value="ARD84988.1"/>
    <property type="molecule type" value="Genomic_DNA"/>
</dbReference>
<dbReference type="Proteomes" id="UP000546917">
    <property type="component" value="Unassembled WGS sequence"/>
</dbReference>
<dbReference type="RefSeq" id="WP_009886217.1">
    <property type="nucleotide sequence ID" value="NZ_CP015363.1"/>
</dbReference>
<dbReference type="KEGG" id="fai:FAD_1112"/>
<dbReference type="GeneID" id="16024342"/>
<dbReference type="Proteomes" id="UP000192050">
    <property type="component" value="Chromosome"/>
</dbReference>
<evidence type="ECO:0000313" key="3">
    <source>
        <dbReference type="Proteomes" id="UP000192050"/>
    </source>
</evidence>
<sequence>MPYIDYSRKSDSIEDIIKNECPVYSGDIIRRRLALSIYSTDSGKSMENSINSLMESYYENTYTGK</sequence>
<dbReference type="AlphaFoldDB" id="A0A1V0N4C9"/>
<protein>
    <submittedName>
        <fullName evidence="1">Uncharacterized protein</fullName>
    </submittedName>
</protein>
<evidence type="ECO:0000313" key="4">
    <source>
        <dbReference type="Proteomes" id="UP000546917"/>
    </source>
</evidence>
<accession>A0A1V0N4C9</accession>
<reference evidence="2 4" key="2">
    <citation type="submission" date="2020-05" db="EMBL/GenBank/DDBJ databases">
        <authorList>
            <person name="Zhang R."/>
        </authorList>
    </citation>
    <scope>NUCLEOTIDE SEQUENCE [LARGE SCALE GENOMIC DNA]</scope>
    <source>
        <strain evidence="2 4">DSM 28986</strain>
    </source>
</reference>
<name>A0A1V0N4C9_9ARCH</name>
<reference evidence="1 3" key="1">
    <citation type="submission" date="2011-10" db="EMBL/GenBank/DDBJ databases">
        <title>Metabolic and evolutionary patterns in the extreme acidophile Ferroplasma acidiphilum.</title>
        <authorList>
            <person name="Golyshina O.V."/>
            <person name="Kozyavkin S.A."/>
            <person name="Tatusov R.L."/>
            <person name="Slesarev A.I."/>
            <person name="Golyshin P.N."/>
        </authorList>
    </citation>
    <scope>NUCLEOTIDE SEQUENCE [LARGE SCALE GENOMIC DNA]</scope>
    <source>
        <strain evidence="1">Berkeley</strain>
        <strain evidence="3">Y</strain>
    </source>
</reference>
<proteinExistence type="predicted"/>
<organism evidence="1 3">
    <name type="scientific">Ferroplasma acidiphilum</name>
    <dbReference type="NCBI Taxonomy" id="74969"/>
    <lineage>
        <taxon>Archaea</taxon>
        <taxon>Methanobacteriati</taxon>
        <taxon>Thermoplasmatota</taxon>
        <taxon>Thermoplasmata</taxon>
        <taxon>Thermoplasmatales</taxon>
        <taxon>Ferroplasmaceae</taxon>
        <taxon>Ferroplasma</taxon>
    </lineage>
</organism>